<sequence length="298" mass="33318">MLALSGLPQAPGVYRFRDAGGRVLYVGRATQLRSRVRSYWGDLHGRRHLRRMVPQIARVEAVECDSVHEAAWLERNLLQRTKPRWNRIRGGLEVPVGIRVTPDGLKVVHLHSPSDADFGPYLGGAQARLAVSGLERVFPLRYTAERLDGGLRDLARMRGVSVVDRPAFHTAITAVLSRDQEHSLSVREQLALLRDRAAANLAFELAGRIQQELEAVDWIVAEQKMTRLAAAEPDHDVYGWADGLLVRFRVRNGRVDGWEQRAATQATARARVDLTPPEWAAFAARTAELARRLAPEAL</sequence>
<dbReference type="PANTHER" id="PTHR30562">
    <property type="entry name" value="UVRC/OXIDOREDUCTASE"/>
    <property type="match status" value="1"/>
</dbReference>
<dbReference type="SUPFAM" id="SSF82771">
    <property type="entry name" value="GIY-YIG endonuclease"/>
    <property type="match status" value="1"/>
</dbReference>
<evidence type="ECO:0000313" key="2">
    <source>
        <dbReference type="EMBL" id="MBU2665140.1"/>
    </source>
</evidence>
<dbReference type="InterPro" id="IPR047296">
    <property type="entry name" value="GIY-YIG_UvrC_Cho"/>
</dbReference>
<protein>
    <submittedName>
        <fullName evidence="2">GIY-YIG nuclease family protein</fullName>
    </submittedName>
</protein>
<organism evidence="2 3">
    <name type="scientific">Paractinoplanes bogorensis</name>
    <dbReference type="NCBI Taxonomy" id="1610840"/>
    <lineage>
        <taxon>Bacteria</taxon>
        <taxon>Bacillati</taxon>
        <taxon>Actinomycetota</taxon>
        <taxon>Actinomycetes</taxon>
        <taxon>Micromonosporales</taxon>
        <taxon>Micromonosporaceae</taxon>
        <taxon>Paractinoplanes</taxon>
    </lineage>
</organism>
<dbReference type="EMBL" id="JAHKKG010000005">
    <property type="protein sequence ID" value="MBU2665140.1"/>
    <property type="molecule type" value="Genomic_DNA"/>
</dbReference>
<dbReference type="PROSITE" id="PS50164">
    <property type="entry name" value="GIY_YIG"/>
    <property type="match status" value="1"/>
</dbReference>
<evidence type="ECO:0000259" key="1">
    <source>
        <dbReference type="PROSITE" id="PS50164"/>
    </source>
</evidence>
<accession>A0ABS5YNV5</accession>
<feature type="domain" description="GIY-YIG" evidence="1">
    <location>
        <begin position="9"/>
        <end position="87"/>
    </location>
</feature>
<dbReference type="InterPro" id="IPR050066">
    <property type="entry name" value="UvrABC_protein_C"/>
</dbReference>
<dbReference type="Proteomes" id="UP001519654">
    <property type="component" value="Unassembled WGS sequence"/>
</dbReference>
<gene>
    <name evidence="2" type="ORF">KOI35_16680</name>
</gene>
<proteinExistence type="predicted"/>
<dbReference type="RefSeq" id="WP_215788374.1">
    <property type="nucleotide sequence ID" value="NZ_JAHKKG010000005.1"/>
</dbReference>
<evidence type="ECO:0000313" key="3">
    <source>
        <dbReference type="Proteomes" id="UP001519654"/>
    </source>
</evidence>
<dbReference type="CDD" id="cd10434">
    <property type="entry name" value="GIY-YIG_UvrC_Cho"/>
    <property type="match status" value="1"/>
</dbReference>
<dbReference type="SMART" id="SM00465">
    <property type="entry name" value="GIYc"/>
    <property type="match status" value="1"/>
</dbReference>
<dbReference type="Gene3D" id="3.40.1440.10">
    <property type="entry name" value="GIY-YIG endonuclease"/>
    <property type="match status" value="1"/>
</dbReference>
<keyword evidence="3" id="KW-1185">Reference proteome</keyword>
<reference evidence="2 3" key="1">
    <citation type="submission" date="2021-06" db="EMBL/GenBank/DDBJ databases">
        <title>Actinoplanes lichenicola sp. nov., and Actinoplanes ovalisporus sp. nov., isolated from lichen in Thailand.</title>
        <authorList>
            <person name="Saeng-In P."/>
            <person name="Kanchanasin P."/>
            <person name="Yuki M."/>
            <person name="Kudo T."/>
            <person name="Ohkuma M."/>
            <person name="Phongsopitanun W."/>
            <person name="Tanasupawat S."/>
        </authorList>
    </citation>
    <scope>NUCLEOTIDE SEQUENCE [LARGE SCALE GENOMIC DNA]</scope>
    <source>
        <strain evidence="2 3">NBRC 110975</strain>
    </source>
</reference>
<comment type="caution">
    <text evidence="2">The sequence shown here is derived from an EMBL/GenBank/DDBJ whole genome shotgun (WGS) entry which is preliminary data.</text>
</comment>
<dbReference type="PANTHER" id="PTHR30562:SF1">
    <property type="entry name" value="UVRABC SYSTEM PROTEIN C"/>
    <property type="match status" value="1"/>
</dbReference>
<dbReference type="InterPro" id="IPR000305">
    <property type="entry name" value="GIY-YIG_endonuc"/>
</dbReference>
<dbReference type="Pfam" id="PF01541">
    <property type="entry name" value="GIY-YIG"/>
    <property type="match status" value="1"/>
</dbReference>
<name>A0ABS5YNV5_9ACTN</name>
<dbReference type="InterPro" id="IPR035901">
    <property type="entry name" value="GIY-YIG_endonuc_sf"/>
</dbReference>